<keyword evidence="5" id="KW-1185">Reference proteome</keyword>
<dbReference type="VEuPathDB" id="CryptoDB:Vbra_15378"/>
<dbReference type="OrthoDB" id="5951865at2759"/>
<feature type="compositionally biased region" description="Basic and acidic residues" evidence="1">
    <location>
        <begin position="720"/>
        <end position="731"/>
    </location>
</feature>
<dbReference type="InParanoid" id="A0A0G4FGR9"/>
<feature type="transmembrane region" description="Helical" evidence="2">
    <location>
        <begin position="650"/>
        <end position="671"/>
    </location>
</feature>
<accession>A0A0G4FGR9</accession>
<keyword evidence="2" id="KW-1133">Transmembrane helix</keyword>
<keyword evidence="2" id="KW-0812">Transmembrane</keyword>
<evidence type="ECO:0000256" key="2">
    <source>
        <dbReference type="SAM" id="Phobius"/>
    </source>
</evidence>
<keyword evidence="2" id="KW-0472">Membrane</keyword>
<feature type="region of interest" description="Disordered" evidence="1">
    <location>
        <begin position="304"/>
        <end position="343"/>
    </location>
</feature>
<proteinExistence type="predicted"/>
<name>A0A0G4FGR9_VITBC</name>
<dbReference type="AlphaFoldDB" id="A0A0G4FGR9"/>
<evidence type="ECO:0008006" key="6">
    <source>
        <dbReference type="Google" id="ProtNLM"/>
    </source>
</evidence>
<evidence type="ECO:0000256" key="3">
    <source>
        <dbReference type="SAM" id="SignalP"/>
    </source>
</evidence>
<dbReference type="EMBL" id="CDMY01000436">
    <property type="protein sequence ID" value="CEM12643.1"/>
    <property type="molecule type" value="Genomic_DNA"/>
</dbReference>
<feature type="region of interest" description="Disordered" evidence="1">
    <location>
        <begin position="717"/>
        <end position="758"/>
    </location>
</feature>
<feature type="signal peptide" evidence="3">
    <location>
        <begin position="1"/>
        <end position="19"/>
    </location>
</feature>
<keyword evidence="3" id="KW-0732">Signal</keyword>
<protein>
    <recommendedName>
        <fullName evidence="6">Spondin domain-containing protein</fullName>
    </recommendedName>
</protein>
<dbReference type="Proteomes" id="UP000041254">
    <property type="component" value="Unassembled WGS sequence"/>
</dbReference>
<reference evidence="4 5" key="1">
    <citation type="submission" date="2014-11" db="EMBL/GenBank/DDBJ databases">
        <authorList>
            <person name="Zhu J."/>
            <person name="Qi W."/>
            <person name="Song R."/>
        </authorList>
    </citation>
    <scope>NUCLEOTIDE SEQUENCE [LARGE SCALE GENOMIC DNA]</scope>
</reference>
<feature type="chain" id="PRO_5005189274" description="Spondin domain-containing protein" evidence="3">
    <location>
        <begin position="20"/>
        <end position="758"/>
    </location>
</feature>
<evidence type="ECO:0000256" key="1">
    <source>
        <dbReference type="SAM" id="MobiDB-lite"/>
    </source>
</evidence>
<dbReference type="PhylomeDB" id="A0A0G4FGR9"/>
<feature type="compositionally biased region" description="Basic and acidic residues" evidence="1">
    <location>
        <begin position="609"/>
        <end position="618"/>
    </location>
</feature>
<feature type="compositionally biased region" description="Basic and acidic residues" evidence="1">
    <location>
        <begin position="305"/>
        <end position="314"/>
    </location>
</feature>
<organism evidence="4 5">
    <name type="scientific">Vitrella brassicaformis (strain CCMP3155)</name>
    <dbReference type="NCBI Taxonomy" id="1169540"/>
    <lineage>
        <taxon>Eukaryota</taxon>
        <taxon>Sar</taxon>
        <taxon>Alveolata</taxon>
        <taxon>Colpodellida</taxon>
        <taxon>Vitrellaceae</taxon>
        <taxon>Vitrella</taxon>
    </lineage>
</organism>
<feature type="region of interest" description="Disordered" evidence="1">
    <location>
        <begin position="593"/>
        <end position="619"/>
    </location>
</feature>
<evidence type="ECO:0000313" key="5">
    <source>
        <dbReference type="Proteomes" id="UP000041254"/>
    </source>
</evidence>
<evidence type="ECO:0000313" key="4">
    <source>
        <dbReference type="EMBL" id="CEM12643.1"/>
    </source>
</evidence>
<sequence>MWSLLAVLSLLCAPLLTLSAVYDARYGRLDVTSYVESDEAHAVNYYETTGIMCARVFFEPSFQNTVKRKLIFFTVTHYGKDASLPGEHSSSTAWFDTDLNPNPTASFDICVNDNSTHRLENGQMAAHPNLHADWLAFEERPFIGAEAGRQRFPADLKKKMHRGYHCEWIAFDQAFEDVPLFFASIEHQVIGMNPYNHSDTLWAEQVTPGAAKLCLRDAPIFETTGHFFQHVNWMAFPTHAIPSNAQGGTHRISWKRPADLSRPFDEASNAVPSSKKEKVLACQDVLFKTPFETLPYVQAMVNHKRSGDDDDRRSLGRVRPMVGKGKGDMSESMPPSHEAREEATTSWVEQISENGFRVCVAEMWYTAGDGLHRDLYVDWLAYDDTFLRDTKHLKAMESISAELKMSNLGVKDSEEAEDKLRASLEDALVETSGVSSDRVSVQIAEIRGDAAVIHFSVDPVTKSKKVEDDDDTGPGDAPPEDALATFATMLADNTSDIYRTAFGATYLSDKTEEDMELTFSADCLVSPWKASGPCSQKKCGGTGGQLPMKRWVIREPINNGRECPALKVDLQCHAEPCAMPPLTKKKEEIETIQASSIDDEGTEGGTTAEGDRKKDKDGAVTVVKTSGGGYQILSFPKPGDQPEGRLSGGAIAALILTPLIIIAGCVAFCAFRKYRLAGDSSGLDGVHSAGRSGRAAAVSAGASHGQTSIFGKSTESYRPQVDEATPHHPSDSSRSTVATKATDADASPNAPHKADMMA</sequence>
<gene>
    <name evidence="4" type="ORF">Vbra_15378</name>
</gene>